<dbReference type="GO" id="GO:0005737">
    <property type="term" value="C:cytoplasm"/>
    <property type="evidence" value="ECO:0007669"/>
    <property type="project" value="UniProtKB-SubCell"/>
</dbReference>
<dbReference type="PANTHER" id="PTHR47964">
    <property type="entry name" value="ATP-DEPENDENT DNA HELICASE HOMOLOG RECG, CHLOROPLASTIC"/>
    <property type="match status" value="1"/>
</dbReference>
<dbReference type="InterPro" id="IPR001650">
    <property type="entry name" value="Helicase_C-like"/>
</dbReference>
<dbReference type="InterPro" id="IPR003711">
    <property type="entry name" value="CarD-like/TRCF_RID"/>
</dbReference>
<keyword evidence="2 9" id="KW-0547">Nucleotide-binding</keyword>
<evidence type="ECO:0000259" key="10">
    <source>
        <dbReference type="PROSITE" id="PS51192"/>
    </source>
</evidence>
<dbReference type="Gene3D" id="3.40.50.11140">
    <property type="match status" value="1"/>
</dbReference>
<evidence type="ECO:0000313" key="13">
    <source>
        <dbReference type="Proteomes" id="UP000324507"/>
    </source>
</evidence>
<evidence type="ECO:0000256" key="4">
    <source>
        <dbReference type="ARBA" id="ARBA00022801"/>
    </source>
</evidence>
<dbReference type="PANTHER" id="PTHR47964:SF1">
    <property type="entry name" value="ATP-DEPENDENT DNA HELICASE HOMOLOG RECG, CHLOROPLASTIC"/>
    <property type="match status" value="1"/>
</dbReference>
<name>A0A5P2QVG8_9RHOB</name>
<dbReference type="Gene3D" id="2.40.10.170">
    <property type="match status" value="1"/>
</dbReference>
<dbReference type="PROSITE" id="PS51192">
    <property type="entry name" value="HELICASE_ATP_BIND_1"/>
    <property type="match status" value="1"/>
</dbReference>
<comment type="similarity">
    <text evidence="9">In the C-terminal section; belongs to the helicase family. RecG subfamily.</text>
</comment>
<comment type="similarity">
    <text evidence="9">In the N-terminal section; belongs to the UvrB family.</text>
</comment>
<dbReference type="Pfam" id="PF03461">
    <property type="entry name" value="TRCF"/>
    <property type="match status" value="1"/>
</dbReference>
<dbReference type="InterPro" id="IPR027417">
    <property type="entry name" value="P-loop_NTPase"/>
</dbReference>
<dbReference type="Pfam" id="PF17757">
    <property type="entry name" value="UvrB_inter"/>
    <property type="match status" value="1"/>
</dbReference>
<dbReference type="InterPro" id="IPR047112">
    <property type="entry name" value="RecG/Mfd"/>
</dbReference>
<feature type="domain" description="Helicase C-terminal" evidence="11">
    <location>
        <begin position="797"/>
        <end position="951"/>
    </location>
</feature>
<dbReference type="Gene3D" id="3.30.2060.10">
    <property type="entry name" value="Penicillin-binding protein 1b domain"/>
    <property type="match status" value="1"/>
</dbReference>
<dbReference type="InterPro" id="IPR041471">
    <property type="entry name" value="UvrB_inter"/>
</dbReference>
<protein>
    <recommendedName>
        <fullName evidence="9">Transcription-repair-coupling factor</fullName>
        <shortName evidence="9">TRCF</shortName>
        <ecNumber evidence="9">3.6.4.-</ecNumber>
    </recommendedName>
</protein>
<dbReference type="SUPFAM" id="SSF143517">
    <property type="entry name" value="TRCF domain-like"/>
    <property type="match status" value="1"/>
</dbReference>
<keyword evidence="5" id="KW-0347">Helicase</keyword>
<comment type="subcellular location">
    <subcellularLocation>
        <location evidence="9">Cytoplasm</location>
    </subcellularLocation>
</comment>
<dbReference type="InterPro" id="IPR014001">
    <property type="entry name" value="Helicase_ATP-bd"/>
</dbReference>
<dbReference type="EC" id="3.6.4.-" evidence="9"/>
<keyword evidence="6 9" id="KW-0067">ATP-binding</keyword>
<dbReference type="PROSITE" id="PS51194">
    <property type="entry name" value="HELICASE_CTER"/>
    <property type="match status" value="1"/>
</dbReference>
<dbReference type="GO" id="GO:0005524">
    <property type="term" value="F:ATP binding"/>
    <property type="evidence" value="ECO:0007669"/>
    <property type="project" value="UniProtKB-UniRule"/>
</dbReference>
<dbReference type="Pfam" id="PF21132">
    <property type="entry name" value="MFD_D3"/>
    <property type="match status" value="1"/>
</dbReference>
<reference evidence="12 13" key="1">
    <citation type="submission" date="2019-09" db="EMBL/GenBank/DDBJ databases">
        <title>FDA dAtabase for Regulatory Grade micrObial Sequences (FDA-ARGOS): Supporting development and validation of Infectious Disease Dx tests.</title>
        <authorList>
            <person name="Sciortino C."/>
            <person name="Tallon L."/>
            <person name="Sadzewicz L."/>
            <person name="Vavikolanu K."/>
            <person name="Mehta A."/>
            <person name="Aluvathingal J."/>
            <person name="Nadendla S."/>
            <person name="Nandy P."/>
            <person name="Geyer C."/>
            <person name="Yan Y."/>
            <person name="Sichtig H."/>
        </authorList>
    </citation>
    <scope>NUCLEOTIDE SEQUENCE [LARGE SCALE GENOMIC DNA]</scope>
    <source>
        <strain evidence="12 13">FDAARGOS_643</strain>
    </source>
</reference>
<dbReference type="NCBIfam" id="TIGR00580">
    <property type="entry name" value="mfd"/>
    <property type="match status" value="1"/>
</dbReference>
<dbReference type="GO" id="GO:0003678">
    <property type="term" value="F:DNA helicase activity"/>
    <property type="evidence" value="ECO:0007669"/>
    <property type="project" value="TreeGrafter"/>
</dbReference>
<dbReference type="Pfam" id="PF00270">
    <property type="entry name" value="DEAD"/>
    <property type="match status" value="1"/>
</dbReference>
<evidence type="ECO:0000256" key="7">
    <source>
        <dbReference type="ARBA" id="ARBA00023125"/>
    </source>
</evidence>
<evidence type="ECO:0000256" key="8">
    <source>
        <dbReference type="ARBA" id="ARBA00023204"/>
    </source>
</evidence>
<proteinExistence type="inferred from homology"/>
<dbReference type="Pfam" id="PF02559">
    <property type="entry name" value="CarD_TRCF_RID"/>
    <property type="match status" value="1"/>
</dbReference>
<evidence type="ECO:0000256" key="6">
    <source>
        <dbReference type="ARBA" id="ARBA00022840"/>
    </source>
</evidence>
<dbReference type="SMART" id="SM00490">
    <property type="entry name" value="HELICc"/>
    <property type="match status" value="1"/>
</dbReference>
<dbReference type="Gene3D" id="3.40.50.11180">
    <property type="match status" value="1"/>
</dbReference>
<dbReference type="SMART" id="SM00487">
    <property type="entry name" value="DEXDc"/>
    <property type="match status" value="1"/>
</dbReference>
<evidence type="ECO:0000256" key="9">
    <source>
        <dbReference type="HAMAP-Rule" id="MF_00969"/>
    </source>
</evidence>
<dbReference type="InterPro" id="IPR037235">
    <property type="entry name" value="TRCF-like_C_D7"/>
</dbReference>
<dbReference type="SMART" id="SM01058">
    <property type="entry name" value="CarD_TRCF"/>
    <property type="match status" value="1"/>
</dbReference>
<dbReference type="GO" id="GO:0006355">
    <property type="term" value="P:regulation of DNA-templated transcription"/>
    <property type="evidence" value="ECO:0007669"/>
    <property type="project" value="UniProtKB-UniRule"/>
</dbReference>
<keyword evidence="8 9" id="KW-0234">DNA repair</keyword>
<evidence type="ECO:0000256" key="3">
    <source>
        <dbReference type="ARBA" id="ARBA00022763"/>
    </source>
</evidence>
<dbReference type="EMBL" id="CP044081">
    <property type="protein sequence ID" value="QEU09810.1"/>
    <property type="molecule type" value="Genomic_DNA"/>
</dbReference>
<keyword evidence="1 9" id="KW-0963">Cytoplasm</keyword>
<dbReference type="Pfam" id="PF00271">
    <property type="entry name" value="Helicase_C"/>
    <property type="match status" value="1"/>
</dbReference>
<evidence type="ECO:0000256" key="1">
    <source>
        <dbReference type="ARBA" id="ARBA00022490"/>
    </source>
</evidence>
<keyword evidence="3 9" id="KW-0227">DNA damage</keyword>
<dbReference type="GO" id="GO:0003684">
    <property type="term" value="F:damaged DNA binding"/>
    <property type="evidence" value="ECO:0007669"/>
    <property type="project" value="InterPro"/>
</dbReference>
<dbReference type="SUPFAM" id="SSF52540">
    <property type="entry name" value="P-loop containing nucleoside triphosphate hydrolases"/>
    <property type="match status" value="4"/>
</dbReference>
<evidence type="ECO:0000313" key="12">
    <source>
        <dbReference type="EMBL" id="QEU09810.1"/>
    </source>
</evidence>
<dbReference type="InterPro" id="IPR011545">
    <property type="entry name" value="DEAD/DEAH_box_helicase_dom"/>
</dbReference>
<dbReference type="HAMAP" id="MF_00969">
    <property type="entry name" value="TRCF"/>
    <property type="match status" value="1"/>
</dbReference>
<dbReference type="SMART" id="SM00982">
    <property type="entry name" value="TRCF"/>
    <property type="match status" value="1"/>
</dbReference>
<organism evidence="12 13">
    <name type="scientific">Paracoccus yeei</name>
    <dbReference type="NCBI Taxonomy" id="147645"/>
    <lineage>
        <taxon>Bacteria</taxon>
        <taxon>Pseudomonadati</taxon>
        <taxon>Pseudomonadota</taxon>
        <taxon>Alphaproteobacteria</taxon>
        <taxon>Rhodobacterales</taxon>
        <taxon>Paracoccaceae</taxon>
        <taxon>Paracoccus</taxon>
    </lineage>
</organism>
<dbReference type="InterPro" id="IPR005118">
    <property type="entry name" value="TRCF_C"/>
</dbReference>
<dbReference type="InterPro" id="IPR004576">
    <property type="entry name" value="Mfd"/>
</dbReference>
<accession>A0A5P2QVG8</accession>
<dbReference type="InterPro" id="IPR036101">
    <property type="entry name" value="CarD-like/TRCF_RID_sf"/>
</dbReference>
<feature type="domain" description="Helicase ATP-binding" evidence="10">
    <location>
        <begin position="615"/>
        <end position="776"/>
    </location>
</feature>
<evidence type="ECO:0000256" key="5">
    <source>
        <dbReference type="ARBA" id="ARBA00022806"/>
    </source>
</evidence>
<keyword evidence="7 9" id="KW-0238">DNA-binding</keyword>
<dbReference type="GO" id="GO:0000716">
    <property type="term" value="P:transcription-coupled nucleotide-excision repair, DNA damage recognition"/>
    <property type="evidence" value="ECO:0007669"/>
    <property type="project" value="UniProtKB-UniRule"/>
</dbReference>
<keyword evidence="4 9" id="KW-0378">Hydrolase</keyword>
<gene>
    <name evidence="9 12" type="primary">mfd</name>
    <name evidence="12" type="ORF">FOB51_18370</name>
</gene>
<dbReference type="Gene3D" id="3.40.50.300">
    <property type="entry name" value="P-loop containing nucleotide triphosphate hydrolases"/>
    <property type="match status" value="2"/>
</dbReference>
<dbReference type="SUPFAM" id="SSF141259">
    <property type="entry name" value="CarD-like"/>
    <property type="match status" value="1"/>
</dbReference>
<dbReference type="CDD" id="cd17991">
    <property type="entry name" value="DEXHc_TRCF"/>
    <property type="match status" value="1"/>
</dbReference>
<sequence length="1151" mass="126206">MAEHLILSGAPEGLDAALIARELARGAPVIHIARDDRRMAAMRAALGFFAPQAVVLEFPAWDTTPYDRVSPAPAVMAARMAVLTALAHGAIKGTFVLLTTLAAAMQRVPPRDALRDASFSARVGDRMDEGALRAFLARMGFSQAPTVTEPGDFAVRGGIIDIYPPGDSGPIRLDMFGDVLESARRFDAETQRSTEKLDHLDLAPMSEVILDEAAITRFRQNYRAEYGGGANDPLYEGISAGRKMAGMEHWLPWFHDRLESLLSYLPEASVVADDHLDQVRDARLNTIREQFDARREALARKGGTDTVYRPVPPRAMFPDEAEWADWLKSHRVLRLSVLPQPPGPGVLDAGGRVGRNFAPERQAEKGNLFKALADHVRSLQASRRVVIASFSEGARERLSGLIADEGIRGAKPIADLRDLPDQPGALGLAVWPLEEGFTSDGQATGPLAVISEQDVLGDRLIRGAKRRRKAENFLRDTTTLTPGDLVVHVEHGIGRYKGLETVMALGVPHDCVALEYAGGDRLFLPVENIELLSRYGHEEGLLDKLGGGAWQARKARLKERIKLIADKLMRVAAERLLRPAPVLEPEHHEVESFAARFPYAETEDQAAAIADVAEDLAAGRPMDRLVVGDVGFGKTEVAMRAAFIAASQGRQVAVVAPTTLLARQHFRTFAERFRGTAINVRPLSRFVSAKDAAETRKGLAEGTVDIVVGTHAVLAKQVRFKNLGLLIVDEEQHFGVAHKERLKELRSDIHVLTLTATPIPRTLQLSLTGVRDLSIIGTPPVDRLSIRTYVSEFDSVTIREALLREKYRGGQSFFVVPRLADLPEVEDWLKEHVPEVSYIVAHGQLAAGDLDQRMNAFYDRGADVLLATTIVESGLDIPTANTMVVWRADMFGLAQLYQIRGRVGRSKTRAYCYLTTKPRVPLTPQAMRRLKFLGSIDSLGAGFNLASQDLDLRGAGNLLGEEQSGHIKEVGFELYQQMLEETIAKLKSGEIEGTPEDEWAPQLNLGVPVTIPESYIPDLDVRLGLYRRLAELTTKVELEGFAAELIDRFGPLPREVNTLLLVIRIKAMAKRANISKLDAGPKGATVQFHGDKFPNPAGLVAFIHDQGGQARVSDNKIVVLRDWPSEADRIKGAFAIAKDLAAKVKEGRAKG</sequence>
<dbReference type="Gene3D" id="3.90.1150.50">
    <property type="entry name" value="Transcription-repair-coupling factor, D7 domain"/>
    <property type="match status" value="1"/>
</dbReference>
<dbReference type="RefSeq" id="WP_150351425.1">
    <property type="nucleotide sequence ID" value="NZ_CP044081.1"/>
</dbReference>
<dbReference type="InterPro" id="IPR048635">
    <property type="entry name" value="MFD_D3"/>
</dbReference>
<evidence type="ECO:0000259" key="11">
    <source>
        <dbReference type="PROSITE" id="PS51194"/>
    </source>
</evidence>
<dbReference type="AlphaFoldDB" id="A0A5P2QVG8"/>
<dbReference type="Proteomes" id="UP000324507">
    <property type="component" value="Chromosome"/>
</dbReference>
<dbReference type="GO" id="GO:0016787">
    <property type="term" value="F:hydrolase activity"/>
    <property type="evidence" value="ECO:0007669"/>
    <property type="project" value="UniProtKB-KW"/>
</dbReference>
<evidence type="ECO:0000256" key="2">
    <source>
        <dbReference type="ARBA" id="ARBA00022741"/>
    </source>
</evidence>
<comment type="function">
    <text evidence="9">Couples transcription and DNA repair by recognizing RNA polymerase (RNAP) stalled at DNA lesions. Mediates ATP-dependent release of RNAP and its truncated transcript from the DNA, and recruitment of nucleotide excision repair machinery to the damaged site.</text>
</comment>